<proteinExistence type="predicted"/>
<dbReference type="Proteomes" id="UP000186817">
    <property type="component" value="Unassembled WGS sequence"/>
</dbReference>
<feature type="compositionally biased region" description="Acidic residues" evidence="1">
    <location>
        <begin position="652"/>
        <end position="661"/>
    </location>
</feature>
<feature type="compositionally biased region" description="Basic residues" evidence="1">
    <location>
        <begin position="390"/>
        <end position="400"/>
    </location>
</feature>
<evidence type="ECO:0000313" key="3">
    <source>
        <dbReference type="Proteomes" id="UP000186817"/>
    </source>
</evidence>
<organism evidence="2 3">
    <name type="scientific">Symbiodinium microadriaticum</name>
    <name type="common">Dinoflagellate</name>
    <name type="synonym">Zooxanthella microadriatica</name>
    <dbReference type="NCBI Taxonomy" id="2951"/>
    <lineage>
        <taxon>Eukaryota</taxon>
        <taxon>Sar</taxon>
        <taxon>Alveolata</taxon>
        <taxon>Dinophyceae</taxon>
        <taxon>Suessiales</taxon>
        <taxon>Symbiodiniaceae</taxon>
        <taxon>Symbiodinium</taxon>
    </lineage>
</organism>
<keyword evidence="3" id="KW-1185">Reference proteome</keyword>
<feature type="compositionally biased region" description="Basic residues" evidence="1">
    <location>
        <begin position="100"/>
        <end position="124"/>
    </location>
</feature>
<feature type="compositionally biased region" description="Acidic residues" evidence="1">
    <location>
        <begin position="711"/>
        <end position="763"/>
    </location>
</feature>
<feature type="region of interest" description="Disordered" evidence="1">
    <location>
        <begin position="23"/>
        <end position="51"/>
    </location>
</feature>
<feature type="region of interest" description="Disordered" evidence="1">
    <location>
        <begin position="331"/>
        <end position="771"/>
    </location>
</feature>
<feature type="compositionally biased region" description="Acidic residues" evidence="1">
    <location>
        <begin position="452"/>
        <end position="462"/>
    </location>
</feature>
<reference evidence="2 3" key="1">
    <citation type="submission" date="2016-02" db="EMBL/GenBank/DDBJ databases">
        <title>Genome analysis of coral dinoflagellate symbionts highlights evolutionary adaptations to a symbiotic lifestyle.</title>
        <authorList>
            <person name="Aranda M."/>
            <person name="Li Y."/>
            <person name="Liew Y.J."/>
            <person name="Baumgarten S."/>
            <person name="Simakov O."/>
            <person name="Wilson M."/>
            <person name="Piel J."/>
            <person name="Ashoor H."/>
            <person name="Bougouffa S."/>
            <person name="Bajic V.B."/>
            <person name="Ryu T."/>
            <person name="Ravasi T."/>
            <person name="Bayer T."/>
            <person name="Micklem G."/>
            <person name="Kim H."/>
            <person name="Bhak J."/>
            <person name="Lajeunesse T.C."/>
            <person name="Voolstra C.R."/>
        </authorList>
    </citation>
    <scope>NUCLEOTIDE SEQUENCE [LARGE SCALE GENOMIC DNA]</scope>
    <source>
        <strain evidence="2 3">CCMP2467</strain>
    </source>
</reference>
<comment type="caution">
    <text evidence="2">The sequence shown here is derived from an EMBL/GenBank/DDBJ whole genome shotgun (WGS) entry which is preliminary data.</text>
</comment>
<feature type="compositionally biased region" description="Basic residues" evidence="1">
    <location>
        <begin position="638"/>
        <end position="648"/>
    </location>
</feature>
<feature type="compositionally biased region" description="Basic residues" evidence="1">
    <location>
        <begin position="613"/>
        <end position="622"/>
    </location>
</feature>
<protein>
    <submittedName>
        <fullName evidence="2">Uncharacterized protein</fullName>
    </submittedName>
</protein>
<dbReference type="OrthoDB" id="437700at2759"/>
<gene>
    <name evidence="2" type="ORF">AK812_SmicGene39376</name>
</gene>
<feature type="compositionally biased region" description="Acidic residues" evidence="1">
    <location>
        <begin position="374"/>
        <end position="383"/>
    </location>
</feature>
<evidence type="ECO:0000313" key="2">
    <source>
        <dbReference type="EMBL" id="OLP80237.1"/>
    </source>
</evidence>
<sequence>MPPKNGKVVFEPGSEAVAVARELASEESLHADASCETSDESPDDDLDQDSQLQVLCDQPEVLDSLESIAKVKTRVVLPSEQWCQESECDGCEEDEGEKPKTKKKKNLKKKKILKKKGGAKKKRQPAAEEERASKNSDCLYKAGQFREIRLKFIADLRANEDVTWSEACKRWNTSERRAKDLDFVEIFAGMGHASQCLRQDWSLAIRSRATSGRNEINPKGNTGYGSVYEGKWYMGLFGQLSSKRHIGFSNARTYPQKFGLLLADYWRMNPDSEEDLEGPRMSTDVDMTKTDFELFLPLLRSTTAAEFAEADLLSCVQYLLRSQHIKLPGQWARAAKPKNKGKKARAESVPEEEPTEKPKPGRGAKSKARKAEVVSEEEEPAEAEEPKARCSAKSKARKAKVVPEEEPEAEEPELRSAKSKARKAKAVPEEEPEDEEPQPRSAKSKARKAEAVPEEEPAEDEEPKSRCSAKSKARKAKVVPEEEPAEEPEPRSAKSKARKAKAVPEEEPEDEEPESGRAKPKKARKTEVVREEPAQPKSGSAKSKARKARAVPEEEPAEDEEPQPRSAKSKARKAKAVPEEEPAEDEEPQPRSAKSKARKAEVLEEPQEEHVKPSARKSKQSKAKPSPKSVYTPPKVRLNSKSKPNKRPKLAEDEEDVAVDSEAERLADVEAMLEEIDRVSEARSASKAGGKAEADEEQFPETLVDPAPTEAEGDEEQEEDEGNEEQGDDDEGNQEQGDDEGNEEGDDEPHEDDGEGDDDDDEGLVAPPDDLELPGLIQDIMADPSVKLESCATFKAGQDGLQERLRKAGHNQLSREDTLTDLSEMLKTLGPSASQLGYEHELSSMLQRVDLLLKEKARAHQTGKFASCPNLSQLMDGSLDRNRALREWVSKNGDIGAMEAKEWPATHSVETFFVPSSPVIGRWQSPSGAVYKGAGKKRGQFRCAAVKKEIGQLSNLIIDMSQADSPDLLKDLEAHDAKVKAFSLKLGMTKSGDKFDALCEQVHEEASLPPARDPEPQLIARSLVEDGFVDSMYPSSADLEAYWAQLLPDFPDHWLKETYYFVPVAFRGDLKYLTQCFNFVRNASSAKVCFKCLASRSDPDMLYTDCSADAPWTATEYSEQEPWVDRPAFASIDGFDLQMVQVDWMHTWSLGVARDVLGSAIKLMCKDKSIYGGPTIAKRLNQLFKDLKIYAKVHGQTVAMKRLRKNTLRWSGGCPELHCKAADASTFMSFVRMKLQETPLEGAYRGLLGMVWAADELGRSALSSGVFLTMEQQRHIRVVGDVFLSSYCALATIACDRGEYYFKLRPKFHHLVHMVRDKRPSRRSPGWDNCYMDEDHVKHCLRILRKVSHRTAEKSLLQRNAVQVKQTMLDFLLPK</sequence>
<feature type="compositionally biased region" description="Basic residues" evidence="1">
    <location>
        <begin position="467"/>
        <end position="477"/>
    </location>
</feature>
<evidence type="ECO:0000256" key="1">
    <source>
        <dbReference type="SAM" id="MobiDB-lite"/>
    </source>
</evidence>
<feature type="region of interest" description="Disordered" evidence="1">
    <location>
        <begin position="88"/>
        <end position="133"/>
    </location>
</feature>
<accession>A0A1Q9CBN9</accession>
<name>A0A1Q9CBN9_SYMMI</name>
<feature type="compositionally biased region" description="Basic and acidic residues" evidence="1">
    <location>
        <begin position="525"/>
        <end position="534"/>
    </location>
</feature>
<feature type="compositionally biased region" description="Basic and acidic residues" evidence="1">
    <location>
        <begin position="598"/>
        <end position="612"/>
    </location>
</feature>
<dbReference type="EMBL" id="LSRX01001399">
    <property type="protein sequence ID" value="OLP80237.1"/>
    <property type="molecule type" value="Genomic_DNA"/>
</dbReference>
<feature type="compositionally biased region" description="Acidic residues" evidence="1">
    <location>
        <begin position="37"/>
        <end position="48"/>
    </location>
</feature>